<dbReference type="EMBL" id="CM047580">
    <property type="protein sequence ID" value="KAI9920786.1"/>
    <property type="molecule type" value="Genomic_DNA"/>
</dbReference>
<dbReference type="Proteomes" id="UP001163321">
    <property type="component" value="Chromosome 1"/>
</dbReference>
<evidence type="ECO:0000313" key="2">
    <source>
        <dbReference type="Proteomes" id="UP001163321"/>
    </source>
</evidence>
<evidence type="ECO:0000313" key="1">
    <source>
        <dbReference type="EMBL" id="KAI9920786.1"/>
    </source>
</evidence>
<organism evidence="1 2">
    <name type="scientific">Peronosclerospora sorghi</name>
    <dbReference type="NCBI Taxonomy" id="230839"/>
    <lineage>
        <taxon>Eukaryota</taxon>
        <taxon>Sar</taxon>
        <taxon>Stramenopiles</taxon>
        <taxon>Oomycota</taxon>
        <taxon>Peronosporomycetes</taxon>
        <taxon>Peronosporales</taxon>
        <taxon>Peronosporaceae</taxon>
        <taxon>Peronosclerospora</taxon>
    </lineage>
</organism>
<gene>
    <name evidence="1" type="ORF">PsorP6_001775</name>
</gene>
<name>A0ACC0WR56_9STRA</name>
<sequence length="189" mass="21167">MSPADSNASETLNTLQYANHTKNIQNKAVKNISSRSAELTNLKAFNNLLCRELVKAILSGEGVLEDVDKLTTTLLANPHVVSSLSKMKQLTAAAGLEMSSDDRFDETQCLVNHFKAHVRELVPRNGCRQVVPMTCLHGNEGDDIKSEGEKVDCFNETEFSVAIIEEQTTNQMMRLLHIRWEHCTVHWKS</sequence>
<reference evidence="1 2" key="1">
    <citation type="journal article" date="2022" name="bioRxiv">
        <title>The genome of the oomycete Peronosclerospora sorghi, a cosmopolitan pathogen of maize and sorghum, is inflated with dispersed pseudogenes.</title>
        <authorList>
            <person name="Fletcher K."/>
            <person name="Martin F."/>
            <person name="Isakeit T."/>
            <person name="Cavanaugh K."/>
            <person name="Magill C."/>
            <person name="Michelmore R."/>
        </authorList>
    </citation>
    <scope>NUCLEOTIDE SEQUENCE [LARGE SCALE GENOMIC DNA]</scope>
    <source>
        <strain evidence="1">P6</strain>
    </source>
</reference>
<keyword evidence="2" id="KW-1185">Reference proteome</keyword>
<proteinExistence type="predicted"/>
<accession>A0ACC0WR56</accession>
<comment type="caution">
    <text evidence="1">The sequence shown here is derived from an EMBL/GenBank/DDBJ whole genome shotgun (WGS) entry which is preliminary data.</text>
</comment>
<protein>
    <submittedName>
        <fullName evidence="1">Uncharacterized protein</fullName>
    </submittedName>
</protein>